<evidence type="ECO:0000313" key="6">
    <source>
        <dbReference type="Ensembl" id="ENSNMLP00000027940.1"/>
    </source>
</evidence>
<reference evidence="6" key="1">
    <citation type="submission" date="2025-08" db="UniProtKB">
        <authorList>
            <consortium name="Ensembl"/>
        </authorList>
    </citation>
    <scope>IDENTIFICATION</scope>
</reference>
<keyword evidence="3" id="KW-0812">Transmembrane</keyword>
<feature type="domain" description="Ig-like" evidence="5">
    <location>
        <begin position="103"/>
        <end position="180"/>
    </location>
</feature>
<keyword evidence="2" id="KW-0393">Immunoglobulin domain</keyword>
<feature type="chain" id="PRO_5045824090" description="Ig-like domain-containing protein" evidence="4">
    <location>
        <begin position="27"/>
        <end position="221"/>
    </location>
</feature>
<dbReference type="PROSITE" id="PS00290">
    <property type="entry name" value="IG_MHC"/>
    <property type="match status" value="1"/>
</dbReference>
<dbReference type="InterPro" id="IPR003006">
    <property type="entry name" value="Ig/MHC_CS"/>
</dbReference>
<dbReference type="Ensembl" id="ENSNMLT00000031210.1">
    <property type="protein sequence ID" value="ENSNMLP00000027940.1"/>
    <property type="gene ID" value="ENSNMLG00000017659.1"/>
</dbReference>
<organism evidence="6 7">
    <name type="scientific">Neogobius melanostomus</name>
    <name type="common">round goby</name>
    <dbReference type="NCBI Taxonomy" id="47308"/>
    <lineage>
        <taxon>Eukaryota</taxon>
        <taxon>Metazoa</taxon>
        <taxon>Chordata</taxon>
        <taxon>Craniata</taxon>
        <taxon>Vertebrata</taxon>
        <taxon>Euteleostomi</taxon>
        <taxon>Actinopterygii</taxon>
        <taxon>Neopterygii</taxon>
        <taxon>Teleostei</taxon>
        <taxon>Neoteleostei</taxon>
        <taxon>Acanthomorphata</taxon>
        <taxon>Gobiaria</taxon>
        <taxon>Gobiiformes</taxon>
        <taxon>Gobioidei</taxon>
        <taxon>Gobiidae</taxon>
        <taxon>Benthophilinae</taxon>
        <taxon>Neogobiini</taxon>
        <taxon>Neogobius</taxon>
    </lineage>
</organism>
<dbReference type="Proteomes" id="UP000694523">
    <property type="component" value="Unplaced"/>
</dbReference>
<dbReference type="InterPro" id="IPR036179">
    <property type="entry name" value="Ig-like_dom_sf"/>
</dbReference>
<dbReference type="PROSITE" id="PS50835">
    <property type="entry name" value="IG_LIKE"/>
    <property type="match status" value="1"/>
</dbReference>
<dbReference type="InterPro" id="IPR011162">
    <property type="entry name" value="MHC_I/II-like_Ag-recog"/>
</dbReference>
<dbReference type="PANTHER" id="PTHR19944">
    <property type="entry name" value="MHC CLASS II-RELATED"/>
    <property type="match status" value="1"/>
</dbReference>
<keyword evidence="4" id="KW-0732">Signal</keyword>
<proteinExistence type="predicted"/>
<evidence type="ECO:0000256" key="4">
    <source>
        <dbReference type="SAM" id="SignalP"/>
    </source>
</evidence>
<dbReference type="SUPFAM" id="SSF54452">
    <property type="entry name" value="MHC antigen-recognition domain"/>
    <property type="match status" value="1"/>
</dbReference>
<evidence type="ECO:0000256" key="2">
    <source>
        <dbReference type="ARBA" id="ARBA00023319"/>
    </source>
</evidence>
<keyword evidence="7" id="KW-1185">Reference proteome</keyword>
<keyword evidence="3" id="KW-1133">Transmembrane helix</keyword>
<reference evidence="6" key="2">
    <citation type="submission" date="2025-09" db="UniProtKB">
        <authorList>
            <consortium name="Ensembl"/>
        </authorList>
    </citation>
    <scope>IDENTIFICATION</scope>
</reference>
<feature type="transmembrane region" description="Helical" evidence="3">
    <location>
        <begin position="187"/>
        <end position="210"/>
    </location>
</feature>
<feature type="signal peptide" evidence="4">
    <location>
        <begin position="1"/>
        <end position="26"/>
    </location>
</feature>
<name>A0A8C6WSA8_9GOBI</name>
<keyword evidence="3" id="KW-0472">Membrane</keyword>
<accession>A0A8C6WSA8</accession>
<dbReference type="InterPro" id="IPR050160">
    <property type="entry name" value="MHC/Immunoglobulin"/>
</dbReference>
<dbReference type="InterPro" id="IPR013783">
    <property type="entry name" value="Ig-like_fold"/>
</dbReference>
<evidence type="ECO:0000313" key="7">
    <source>
        <dbReference type="Proteomes" id="UP000694523"/>
    </source>
</evidence>
<dbReference type="Gene3D" id="2.60.40.10">
    <property type="entry name" value="Immunoglobulins"/>
    <property type="match status" value="1"/>
</dbReference>
<sequence length="221" mass="25611">MTVIHSANSLLIFIFILGVHKLCHNAACFDTGRTQISVTFDDDDLLYVDFNNKTVVWQNRIPFYVHSLYTFNYSVNFQFQCRFHLEDWKRDDSVSKNTDEVIEQMNNTLICYVRNIFPPTVKIKWTKNRETIKSDDDPFEKMIPGSDGMFQFFSRLGLVPRDGDIYSCIVEHETLKEPVVRATDIGPTVYCTICVTLGIIAFTAGIFIFCKDDQFQNYCNS</sequence>
<evidence type="ECO:0000256" key="1">
    <source>
        <dbReference type="ARBA" id="ARBA00023180"/>
    </source>
</evidence>
<protein>
    <recommendedName>
        <fullName evidence="5">Ig-like domain-containing protein</fullName>
    </recommendedName>
</protein>
<evidence type="ECO:0000259" key="5">
    <source>
        <dbReference type="PROSITE" id="PS50835"/>
    </source>
</evidence>
<evidence type="ECO:0000256" key="3">
    <source>
        <dbReference type="SAM" id="Phobius"/>
    </source>
</evidence>
<dbReference type="SUPFAM" id="SSF48726">
    <property type="entry name" value="Immunoglobulin"/>
    <property type="match status" value="1"/>
</dbReference>
<dbReference type="AlphaFoldDB" id="A0A8C6WSA8"/>
<dbReference type="PANTHER" id="PTHR19944:SF86">
    <property type="entry name" value="HLA CLASS II HISTOCOMPATIBILITY ANTIGEN, DR ALPHA CHAIN"/>
    <property type="match status" value="1"/>
</dbReference>
<keyword evidence="1" id="KW-0325">Glycoprotein</keyword>
<dbReference type="InterPro" id="IPR007110">
    <property type="entry name" value="Ig-like_dom"/>
</dbReference>
<dbReference type="InterPro" id="IPR003597">
    <property type="entry name" value="Ig_C1-set"/>
</dbReference>
<dbReference type="SMART" id="SM00407">
    <property type="entry name" value="IGc1"/>
    <property type="match status" value="1"/>
</dbReference>
<dbReference type="Pfam" id="PF07654">
    <property type="entry name" value="C1-set"/>
    <property type="match status" value="1"/>
</dbReference>